<dbReference type="SUPFAM" id="SSF53067">
    <property type="entry name" value="Actin-like ATPase domain"/>
    <property type="match status" value="1"/>
</dbReference>
<dbReference type="GO" id="GO:0009384">
    <property type="term" value="F:N-acylmannosamine kinase activity"/>
    <property type="evidence" value="ECO:0007669"/>
    <property type="project" value="TreeGrafter"/>
</dbReference>
<dbReference type="PANTHER" id="PTHR18964:SF149">
    <property type="entry name" value="BIFUNCTIONAL UDP-N-ACETYLGLUCOSAMINE 2-EPIMERASE_N-ACETYLMANNOSAMINE KINASE"/>
    <property type="match status" value="1"/>
</dbReference>
<dbReference type="Pfam" id="PF00480">
    <property type="entry name" value="ROK"/>
    <property type="match status" value="1"/>
</dbReference>
<evidence type="ECO:0008006" key="3">
    <source>
        <dbReference type="Google" id="ProtNLM"/>
    </source>
</evidence>
<gene>
    <name evidence="2" type="ORF">AVDCRST_MAG87-1278</name>
</gene>
<sequence>MSEQRVVAVDLGGTHIRAAVVSASGALTHLQVIETQASRGPASVIERMADLIARTAIASGLPADASVGVASPGPLNPRTGTVLYTPNLPGWLGIPLVEQLRGRTAREVFLANDGNCGALGEVRFGSAKGVDDLIYLALGTGVGGGVISGGTLIDGTRGLGAEVGHVVIALDGPRCSCGSVGCLEAFVSGWAIQREAEAVATTFEGTTMRALAGNGPIHAGVVGQAAGQGDPAAMLILDRAGRALGAAMGAFTNLFNPRMIVIGGGVAALAEHLLGPARRVMPMYCFVDMRDDLAITYSSLGMETGVFGAAALAFSSVGA</sequence>
<evidence type="ECO:0000313" key="2">
    <source>
        <dbReference type="EMBL" id="CAA9557010.1"/>
    </source>
</evidence>
<dbReference type="PANTHER" id="PTHR18964">
    <property type="entry name" value="ROK (REPRESSOR, ORF, KINASE) FAMILY"/>
    <property type="match status" value="1"/>
</dbReference>
<dbReference type="InterPro" id="IPR043129">
    <property type="entry name" value="ATPase_NBD"/>
</dbReference>
<dbReference type="Gene3D" id="3.30.420.40">
    <property type="match status" value="2"/>
</dbReference>
<comment type="similarity">
    <text evidence="1">Belongs to the ROK (NagC/XylR) family.</text>
</comment>
<reference evidence="2" key="1">
    <citation type="submission" date="2020-02" db="EMBL/GenBank/DDBJ databases">
        <authorList>
            <person name="Meier V. D."/>
        </authorList>
    </citation>
    <scope>NUCLEOTIDE SEQUENCE</scope>
    <source>
        <strain evidence="2">AVDCRST_MAG87</strain>
    </source>
</reference>
<dbReference type="EMBL" id="CADCWJ010000288">
    <property type="protein sequence ID" value="CAA9557010.1"/>
    <property type="molecule type" value="Genomic_DNA"/>
</dbReference>
<dbReference type="GO" id="GO:0008761">
    <property type="term" value="F:UDP-N-acetylglucosamine 2-epimerase activity"/>
    <property type="evidence" value="ECO:0007669"/>
    <property type="project" value="TreeGrafter"/>
</dbReference>
<dbReference type="AlphaFoldDB" id="A0A6J4UPZ4"/>
<proteinExistence type="inferred from homology"/>
<dbReference type="PROSITE" id="PS01125">
    <property type="entry name" value="ROK"/>
    <property type="match status" value="1"/>
</dbReference>
<dbReference type="InterPro" id="IPR000600">
    <property type="entry name" value="ROK"/>
</dbReference>
<name>A0A6J4UPZ4_9BACT</name>
<protein>
    <recommendedName>
        <fullName evidence="3">Glucokinase</fullName>
    </recommendedName>
</protein>
<evidence type="ECO:0000256" key="1">
    <source>
        <dbReference type="ARBA" id="ARBA00006479"/>
    </source>
</evidence>
<dbReference type="InterPro" id="IPR049874">
    <property type="entry name" value="ROK_cs"/>
</dbReference>
<accession>A0A6J4UPZ4</accession>
<organism evidence="2">
    <name type="scientific">uncultured Thermomicrobiales bacterium</name>
    <dbReference type="NCBI Taxonomy" id="1645740"/>
    <lineage>
        <taxon>Bacteria</taxon>
        <taxon>Pseudomonadati</taxon>
        <taxon>Thermomicrobiota</taxon>
        <taxon>Thermomicrobia</taxon>
        <taxon>Thermomicrobiales</taxon>
        <taxon>environmental samples</taxon>
    </lineage>
</organism>